<sequence length="402" mass="48333">MIIYDKYHGYINLCPIASKIVDTPIFQRLRYIKQLGMVYLVFPTATHTRFEHSIGTYYLANKMITNIKIKHPELNITDEIIMLISIAGLCHDLGHLFFSHLFDHYFVPSITNININLTHEERSKYLLIHMVSRYDINLNIDQLIVITDLIYPQQSNYLNWNNKYKIGKWIFQIISNPINSIDVDKFDYLIRDTDMLGLKFAFDYERIMNDIIIIDDNICYSLHNSNDIYYMFFVRYRLHRHIYNHKTVKAIEILIIKILFELEEKLKISNYLLDVDKMIQLIDPFILFNNSLIINDIYKRNIPKMVYEKISLIPYNYDENILKQNFNNESYQIIKFEVGYISNKNNPLNNIIFYDSKNRKIIKTNNFQYFSLLINENHIEYFYRIYCTDLSLLDKFKTFFNT</sequence>
<dbReference type="AlphaFoldDB" id="A0A6C0H8M8"/>
<name>A0A6C0H8M8_9ZZZZ</name>
<proteinExistence type="predicted"/>
<dbReference type="InterPro" id="IPR050135">
    <property type="entry name" value="dGTPase-like"/>
</dbReference>
<dbReference type="GO" id="GO:0005634">
    <property type="term" value="C:nucleus"/>
    <property type="evidence" value="ECO:0007669"/>
    <property type="project" value="TreeGrafter"/>
</dbReference>
<dbReference type="GO" id="GO:0006203">
    <property type="term" value="P:dGTP catabolic process"/>
    <property type="evidence" value="ECO:0007669"/>
    <property type="project" value="TreeGrafter"/>
</dbReference>
<dbReference type="SUPFAM" id="SSF109604">
    <property type="entry name" value="HD-domain/PDEase-like"/>
    <property type="match status" value="1"/>
</dbReference>
<dbReference type="EMBL" id="MN739907">
    <property type="protein sequence ID" value="QHT76918.1"/>
    <property type="molecule type" value="Genomic_DNA"/>
</dbReference>
<dbReference type="InterPro" id="IPR003607">
    <property type="entry name" value="HD/PDEase_dom"/>
</dbReference>
<accession>A0A6C0H8M8</accession>
<dbReference type="PANTHER" id="PTHR11373">
    <property type="entry name" value="DEOXYNUCLEOSIDE TRIPHOSPHATE TRIPHOSPHOHYDROLASE"/>
    <property type="match status" value="1"/>
</dbReference>
<dbReference type="Gene3D" id="1.10.3210.10">
    <property type="entry name" value="Hypothetical protein af1432"/>
    <property type="match status" value="1"/>
</dbReference>
<dbReference type="GO" id="GO:0008832">
    <property type="term" value="F:dGTPase activity"/>
    <property type="evidence" value="ECO:0007669"/>
    <property type="project" value="TreeGrafter"/>
</dbReference>
<reference evidence="1" key="1">
    <citation type="journal article" date="2020" name="Nature">
        <title>Giant virus diversity and host interactions through global metagenomics.</title>
        <authorList>
            <person name="Schulz F."/>
            <person name="Roux S."/>
            <person name="Paez-Espino D."/>
            <person name="Jungbluth S."/>
            <person name="Walsh D.A."/>
            <person name="Denef V.J."/>
            <person name="McMahon K.D."/>
            <person name="Konstantinidis K.T."/>
            <person name="Eloe-Fadrosh E.A."/>
            <person name="Kyrpides N.C."/>
            <person name="Woyke T."/>
        </authorList>
    </citation>
    <scope>NUCLEOTIDE SEQUENCE</scope>
    <source>
        <strain evidence="1">GVMAG-M-3300023179-82</strain>
    </source>
</reference>
<organism evidence="1">
    <name type="scientific">viral metagenome</name>
    <dbReference type="NCBI Taxonomy" id="1070528"/>
    <lineage>
        <taxon>unclassified sequences</taxon>
        <taxon>metagenomes</taxon>
        <taxon>organismal metagenomes</taxon>
    </lineage>
</organism>
<evidence type="ECO:0000313" key="1">
    <source>
        <dbReference type="EMBL" id="QHT76918.1"/>
    </source>
</evidence>
<dbReference type="PANTHER" id="PTHR11373:SF4">
    <property type="entry name" value="DEOXYNUCLEOSIDE TRIPHOSPHATE TRIPHOSPHOHYDROLASE SAMHD1"/>
    <property type="match status" value="1"/>
</dbReference>
<dbReference type="CDD" id="cd00077">
    <property type="entry name" value="HDc"/>
    <property type="match status" value="1"/>
</dbReference>
<protein>
    <submittedName>
        <fullName evidence="1">Uncharacterized protein</fullName>
    </submittedName>
</protein>